<keyword evidence="1" id="KW-0472">Membrane</keyword>
<evidence type="ECO:0000313" key="3">
    <source>
        <dbReference type="Proteomes" id="UP000321571"/>
    </source>
</evidence>
<dbReference type="Proteomes" id="UP000321571">
    <property type="component" value="Unassembled WGS sequence"/>
</dbReference>
<sequence length="108" mass="12547">MTPEAHAEYQRIHATGDFAELKRSYLGFVVPLTIAFMVWYLLYVLASNWATDFMAHKLVGNINVALVFGILQFVTTFAIAYWYAKYSSRRTDPIADSLRDQYEQEIER</sequence>
<dbReference type="PANTHER" id="PTHR38441">
    <property type="entry name" value="INTEGRAL MEMBRANE PROTEIN-RELATED"/>
    <property type="match status" value="1"/>
</dbReference>
<dbReference type="OrthoDB" id="3543412at2"/>
<name>A0A5C8NKG0_9ACTN</name>
<feature type="transmembrane region" description="Helical" evidence="1">
    <location>
        <begin position="25"/>
        <end position="46"/>
    </location>
</feature>
<dbReference type="AlphaFoldDB" id="A0A5C8NKG0"/>
<evidence type="ECO:0000313" key="2">
    <source>
        <dbReference type="EMBL" id="TXL60953.1"/>
    </source>
</evidence>
<proteinExistence type="predicted"/>
<dbReference type="InterPro" id="IPR007436">
    <property type="entry name" value="DUF485"/>
</dbReference>
<dbReference type="EMBL" id="VDUX01000004">
    <property type="protein sequence ID" value="TXL60953.1"/>
    <property type="molecule type" value="Genomic_DNA"/>
</dbReference>
<comment type="caution">
    <text evidence="2">The sequence shown here is derived from an EMBL/GenBank/DDBJ whole genome shotgun (WGS) entry which is preliminary data.</text>
</comment>
<dbReference type="PANTHER" id="PTHR38441:SF1">
    <property type="entry name" value="MEMBRANE PROTEIN"/>
    <property type="match status" value="1"/>
</dbReference>
<reference evidence="2 3" key="1">
    <citation type="submission" date="2019-06" db="EMBL/GenBank/DDBJ databases">
        <title>Aeromicrobium sp. nov., isolated from a maize field.</title>
        <authorList>
            <person name="Lin S.-Y."/>
            <person name="Tsai C.-F."/>
            <person name="Young C.-C."/>
        </authorList>
    </citation>
    <scope>NUCLEOTIDE SEQUENCE [LARGE SCALE GENOMIC DNA]</scope>
    <source>
        <strain evidence="2 3">CC-CFT486</strain>
    </source>
</reference>
<organism evidence="2 3">
    <name type="scientific">Aeromicrobium terrae</name>
    <dbReference type="NCBI Taxonomy" id="2498846"/>
    <lineage>
        <taxon>Bacteria</taxon>
        <taxon>Bacillati</taxon>
        <taxon>Actinomycetota</taxon>
        <taxon>Actinomycetes</taxon>
        <taxon>Propionibacteriales</taxon>
        <taxon>Nocardioidaceae</taxon>
        <taxon>Aeromicrobium</taxon>
    </lineage>
</organism>
<accession>A0A5C8NKG0</accession>
<evidence type="ECO:0000256" key="1">
    <source>
        <dbReference type="SAM" id="Phobius"/>
    </source>
</evidence>
<keyword evidence="1" id="KW-1133">Transmembrane helix</keyword>
<dbReference type="Pfam" id="PF04341">
    <property type="entry name" value="DUF485"/>
    <property type="match status" value="1"/>
</dbReference>
<feature type="transmembrane region" description="Helical" evidence="1">
    <location>
        <begin position="58"/>
        <end position="84"/>
    </location>
</feature>
<protein>
    <submittedName>
        <fullName evidence="2">DUF485 domain-containing protein</fullName>
    </submittedName>
</protein>
<gene>
    <name evidence="2" type="ORF">FHP06_09360</name>
</gene>
<keyword evidence="3" id="KW-1185">Reference proteome</keyword>
<keyword evidence="1" id="KW-0812">Transmembrane</keyword>